<dbReference type="Proteomes" id="UP000019439">
    <property type="component" value="Chromosome"/>
</dbReference>
<evidence type="ECO:0000259" key="1">
    <source>
        <dbReference type="Pfam" id="PF01850"/>
    </source>
</evidence>
<dbReference type="Gene3D" id="3.40.50.1010">
    <property type="entry name" value="5'-nuclease"/>
    <property type="match status" value="1"/>
</dbReference>
<dbReference type="Pfam" id="PF01850">
    <property type="entry name" value="PIN"/>
    <property type="match status" value="1"/>
</dbReference>
<gene>
    <name evidence="2" type="ORF">BF17_02775</name>
    <name evidence="3" type="ORF">ERS008667_03316</name>
</gene>
<keyword evidence="4" id="KW-1185">Reference proteome</keyword>
<dbReference type="PANTHER" id="PTHR36173">
    <property type="entry name" value="RIBONUCLEASE VAPC16-RELATED"/>
    <property type="match status" value="1"/>
</dbReference>
<dbReference type="PATRIC" id="fig|367190.3.peg.492"/>
<evidence type="ECO:0000313" key="3">
    <source>
        <dbReference type="EMBL" id="CNI41306.1"/>
    </source>
</evidence>
<dbReference type="Proteomes" id="UP000038204">
    <property type="component" value="Unassembled WGS sequence"/>
</dbReference>
<name>A0A0T9R2G8_9GAMM</name>
<dbReference type="RefSeq" id="WP_012105814.1">
    <property type="nucleotide sequence ID" value="NZ_CABIHS010000125.1"/>
</dbReference>
<evidence type="ECO:0000313" key="2">
    <source>
        <dbReference type="EMBL" id="AHK18404.1"/>
    </source>
</evidence>
<proteinExistence type="predicted"/>
<dbReference type="InterPro" id="IPR041705">
    <property type="entry name" value="PIN_Sll0205"/>
</dbReference>
<dbReference type="EMBL" id="CP007230">
    <property type="protein sequence ID" value="AHK18404.1"/>
    <property type="molecule type" value="Genomic_DNA"/>
</dbReference>
<dbReference type="GeneID" id="96662601"/>
<evidence type="ECO:0000313" key="4">
    <source>
        <dbReference type="Proteomes" id="UP000019439"/>
    </source>
</evidence>
<reference evidence="2 4" key="1">
    <citation type="journal article" date="2014" name="Genome Announc.">
        <title>Genome Sequence of Yersinia similis Y228T, a Member of the Yersinia pseudotuberculosis Complex.</title>
        <authorList>
            <person name="Sprague L.D."/>
            <person name="Neubauer H."/>
        </authorList>
    </citation>
    <scope>NUCLEOTIDE SEQUENCE [LARGE SCALE GENOMIC DNA]</scope>
    <source>
        <strain evidence="2 4">228</strain>
    </source>
</reference>
<dbReference type="InterPro" id="IPR029060">
    <property type="entry name" value="PIN-like_dom_sf"/>
</dbReference>
<dbReference type="SUPFAM" id="SSF88723">
    <property type="entry name" value="PIN domain-like"/>
    <property type="match status" value="1"/>
</dbReference>
<sequence>MKRLLIDTHVFIWWLTNDPSLGSLTRSVISKGSNIVYVSAVTPWEISIKRSIGKLEFDADVDEAMERNNFYALSISHAHAEQAGNLPRHHGDPFDRMLIAQSQMEGLILVSADTAFSPYGIRLMNART</sequence>
<dbReference type="CDD" id="cd09872">
    <property type="entry name" value="PIN_Sll0205-like"/>
    <property type="match status" value="1"/>
</dbReference>
<reference evidence="3 5" key="2">
    <citation type="submission" date="2015-03" db="EMBL/GenBank/DDBJ databases">
        <authorList>
            <person name="Murphy D."/>
        </authorList>
    </citation>
    <scope>NUCLEOTIDE SEQUENCE [LARGE SCALE GENOMIC DNA]</scope>
    <source>
        <strain evidence="3 5">Y233</strain>
    </source>
</reference>
<dbReference type="KEGG" id="ysi:BF17_02775"/>
<dbReference type="PANTHER" id="PTHR36173:SF2">
    <property type="entry name" value="RIBONUCLEASE VAPC16"/>
    <property type="match status" value="1"/>
</dbReference>
<feature type="domain" description="PIN" evidence="1">
    <location>
        <begin position="5"/>
        <end position="117"/>
    </location>
</feature>
<dbReference type="InterPro" id="IPR052919">
    <property type="entry name" value="TA_system_RNase"/>
</dbReference>
<dbReference type="AlphaFoldDB" id="A0A0T9R2G8"/>
<accession>A0A0T9R2G8</accession>
<dbReference type="EMBL" id="CQBK01000028">
    <property type="protein sequence ID" value="CNI41306.1"/>
    <property type="molecule type" value="Genomic_DNA"/>
</dbReference>
<evidence type="ECO:0000313" key="5">
    <source>
        <dbReference type="Proteomes" id="UP000038204"/>
    </source>
</evidence>
<organism evidence="3 5">
    <name type="scientific">Yersinia similis</name>
    <dbReference type="NCBI Taxonomy" id="367190"/>
    <lineage>
        <taxon>Bacteria</taxon>
        <taxon>Pseudomonadati</taxon>
        <taxon>Pseudomonadota</taxon>
        <taxon>Gammaproteobacteria</taxon>
        <taxon>Enterobacterales</taxon>
        <taxon>Yersiniaceae</taxon>
        <taxon>Yersinia</taxon>
    </lineage>
</organism>
<dbReference type="InterPro" id="IPR002716">
    <property type="entry name" value="PIN_dom"/>
</dbReference>
<protein>
    <submittedName>
        <fullName evidence="3">PilT domain-containing protein</fullName>
    </submittedName>
    <submittedName>
        <fullName evidence="2">Twitching motility protein PilT</fullName>
    </submittedName>
</protein>